<evidence type="ECO:0000256" key="1">
    <source>
        <dbReference type="HAMAP-Rule" id="MF_01503"/>
    </source>
</evidence>
<accession>A0A3D2XA83</accession>
<sequence length="91" mass="9757">MNKLINIGFGNVINAGKMISVIRPEAAPVKRMVQNAKDSGSCVDATCGRKCKAVVVMETGQIVLSALLPETIANRVNQRESIEGNEVFQAL</sequence>
<protein>
    <recommendedName>
        <fullName evidence="1">Putative regulatory protein DHW61_12830</fullName>
    </recommendedName>
</protein>
<dbReference type="NCBIfam" id="NF003315">
    <property type="entry name" value="PRK04323.1"/>
    <property type="match status" value="1"/>
</dbReference>
<dbReference type="InterPro" id="IPR007169">
    <property type="entry name" value="RemA-like"/>
</dbReference>
<dbReference type="EMBL" id="DPVV01000431">
    <property type="protein sequence ID" value="HCL03268.1"/>
    <property type="molecule type" value="Genomic_DNA"/>
</dbReference>
<name>A0A3D2XA83_9FIRM</name>
<dbReference type="HAMAP" id="MF_01503">
    <property type="entry name" value="RemA"/>
    <property type="match status" value="1"/>
</dbReference>
<dbReference type="AlphaFoldDB" id="A0A3D2XA83"/>
<proteinExistence type="inferred from homology"/>
<evidence type="ECO:0000313" key="3">
    <source>
        <dbReference type="Proteomes" id="UP000262969"/>
    </source>
</evidence>
<comment type="similarity">
    <text evidence="1">Belongs to the RemA family.</text>
</comment>
<dbReference type="PANTHER" id="PTHR38449">
    <property type="entry name" value="REGULATORY PROTEIN TM_1690-RELATED"/>
    <property type="match status" value="1"/>
</dbReference>
<organism evidence="2 3">
    <name type="scientific">Lachnoclostridium phytofermentans</name>
    <dbReference type="NCBI Taxonomy" id="66219"/>
    <lineage>
        <taxon>Bacteria</taxon>
        <taxon>Bacillati</taxon>
        <taxon>Bacillota</taxon>
        <taxon>Clostridia</taxon>
        <taxon>Lachnospirales</taxon>
        <taxon>Lachnospiraceae</taxon>
    </lineage>
</organism>
<evidence type="ECO:0000313" key="2">
    <source>
        <dbReference type="EMBL" id="HCL03268.1"/>
    </source>
</evidence>
<dbReference type="Proteomes" id="UP000262969">
    <property type="component" value="Unassembled WGS sequence"/>
</dbReference>
<dbReference type="PANTHER" id="PTHR38449:SF1">
    <property type="entry name" value="REGULATORY PROTEIN SSL2874-RELATED"/>
    <property type="match status" value="1"/>
</dbReference>
<comment type="caution">
    <text evidence="2">The sequence shown here is derived from an EMBL/GenBank/DDBJ whole genome shotgun (WGS) entry which is preliminary data.</text>
</comment>
<dbReference type="Pfam" id="PF04025">
    <property type="entry name" value="RemA-like"/>
    <property type="match status" value="1"/>
</dbReference>
<gene>
    <name evidence="2" type="ORF">DHW61_12830</name>
</gene>
<reference evidence="2 3" key="1">
    <citation type="journal article" date="2018" name="Nat. Biotechnol.">
        <title>A standardized bacterial taxonomy based on genome phylogeny substantially revises the tree of life.</title>
        <authorList>
            <person name="Parks D.H."/>
            <person name="Chuvochina M."/>
            <person name="Waite D.W."/>
            <person name="Rinke C."/>
            <person name="Skarshewski A."/>
            <person name="Chaumeil P.A."/>
            <person name="Hugenholtz P."/>
        </authorList>
    </citation>
    <scope>NUCLEOTIDE SEQUENCE [LARGE SCALE GENOMIC DNA]</scope>
    <source>
        <strain evidence="2">UBA11728</strain>
    </source>
</reference>